<dbReference type="SMART" id="SM00418">
    <property type="entry name" value="HTH_ARSR"/>
    <property type="match status" value="1"/>
</dbReference>
<dbReference type="EMBL" id="JBHPKH010000029">
    <property type="protein sequence ID" value="MFC1572685.1"/>
    <property type="molecule type" value="Genomic_DNA"/>
</dbReference>
<dbReference type="InterPro" id="IPR043519">
    <property type="entry name" value="NT_sf"/>
</dbReference>
<dbReference type="InterPro" id="IPR036390">
    <property type="entry name" value="WH_DNA-bd_sf"/>
</dbReference>
<accession>A0ABV6YK35</accession>
<organism evidence="2 3">
    <name type="scientific">Eiseniibacteriota bacterium</name>
    <dbReference type="NCBI Taxonomy" id="2212470"/>
    <lineage>
        <taxon>Bacteria</taxon>
        <taxon>Candidatus Eiseniibacteriota</taxon>
    </lineage>
</organism>
<dbReference type="CDD" id="cd05403">
    <property type="entry name" value="NT_KNTase_like"/>
    <property type="match status" value="1"/>
</dbReference>
<dbReference type="InterPro" id="IPR041633">
    <property type="entry name" value="Polbeta"/>
</dbReference>
<dbReference type="CDD" id="cd00090">
    <property type="entry name" value="HTH_ARSR"/>
    <property type="match status" value="1"/>
</dbReference>
<gene>
    <name evidence="2" type="ORF">ACFL6M_03700</name>
</gene>
<comment type="caution">
    <text evidence="2">The sequence shown here is derived from an EMBL/GenBank/DDBJ whole genome shotgun (WGS) entry which is preliminary data.</text>
</comment>
<dbReference type="Proteomes" id="UP001593833">
    <property type="component" value="Unassembled WGS sequence"/>
</dbReference>
<protein>
    <submittedName>
        <fullName evidence="2">Nucleotidyltransferase domain-containing protein</fullName>
    </submittedName>
</protein>
<dbReference type="InterPro" id="IPR011991">
    <property type="entry name" value="ArsR-like_HTH"/>
</dbReference>
<dbReference type="InterPro" id="IPR001845">
    <property type="entry name" value="HTH_ArsR_DNA-bd_dom"/>
</dbReference>
<evidence type="ECO:0000313" key="3">
    <source>
        <dbReference type="Proteomes" id="UP001593833"/>
    </source>
</evidence>
<proteinExistence type="predicted"/>
<dbReference type="SUPFAM" id="SSF46785">
    <property type="entry name" value="Winged helix' DNA-binding domain"/>
    <property type="match status" value="1"/>
</dbReference>
<name>A0ABV6YK35_UNCEI</name>
<dbReference type="SUPFAM" id="SSF81301">
    <property type="entry name" value="Nucleotidyltransferase"/>
    <property type="match status" value="1"/>
</dbReference>
<dbReference type="Gene3D" id="3.30.460.10">
    <property type="entry name" value="Beta Polymerase, domain 2"/>
    <property type="match status" value="1"/>
</dbReference>
<evidence type="ECO:0000259" key="1">
    <source>
        <dbReference type="SMART" id="SM00418"/>
    </source>
</evidence>
<dbReference type="Gene3D" id="1.10.10.10">
    <property type="entry name" value="Winged helix-like DNA-binding domain superfamily/Winged helix DNA-binding domain"/>
    <property type="match status" value="1"/>
</dbReference>
<feature type="domain" description="HTH arsR-type" evidence="1">
    <location>
        <begin position="8"/>
        <end position="90"/>
    </location>
</feature>
<evidence type="ECO:0000313" key="2">
    <source>
        <dbReference type="EMBL" id="MFC1572685.1"/>
    </source>
</evidence>
<reference evidence="2 3" key="1">
    <citation type="submission" date="2024-09" db="EMBL/GenBank/DDBJ databases">
        <authorList>
            <person name="D'Angelo T."/>
        </authorList>
    </citation>
    <scope>NUCLEOTIDE SEQUENCE [LARGE SCALE GENOMIC DNA]</scope>
    <source>
        <strain evidence="2">SAG AM-320-E07</strain>
    </source>
</reference>
<sequence>MTRQRRSALFAPLEERVLAIVVLRTEREWYRSELARKLGVRASSLQRPLARLVAADVVCRRRSGNRVYYRANTENPLFPDIRGLLAKTSGLAWVLHDALRGLHAKIAVAFVYGSIASGEEVATSDVDLFVVGKVRPSELVPCLREAGKQLGREVNPNVYSRAEFARRVAAKERFVRSVLDKPKLYVVGTEDDLRRASRPKENRR</sequence>
<keyword evidence="3" id="KW-1185">Reference proteome</keyword>
<dbReference type="InterPro" id="IPR036388">
    <property type="entry name" value="WH-like_DNA-bd_sf"/>
</dbReference>
<dbReference type="Pfam" id="PF18765">
    <property type="entry name" value="Polbeta"/>
    <property type="match status" value="1"/>
</dbReference>